<dbReference type="GO" id="GO:0022857">
    <property type="term" value="F:transmembrane transporter activity"/>
    <property type="evidence" value="ECO:0007669"/>
    <property type="project" value="InterPro"/>
</dbReference>
<dbReference type="EMBL" id="CP006650">
    <property type="protein sequence ID" value="AGT10341.1"/>
    <property type="molecule type" value="Genomic_DNA"/>
</dbReference>
<comment type="function">
    <text evidence="9">Part of the binding-protein-dependent transport system for D-xylose. Probably responsible for the translocation of the substrate across the membrane.</text>
</comment>
<evidence type="ECO:0000256" key="11">
    <source>
        <dbReference type="SAM" id="Phobius"/>
    </source>
</evidence>
<keyword evidence="8 11" id="KW-0472">Membrane</keyword>
<dbReference type="eggNOG" id="COG4214">
    <property type="taxonomic scope" value="Bacteria"/>
</dbReference>
<evidence type="ECO:0000256" key="5">
    <source>
        <dbReference type="ARBA" id="ARBA00022597"/>
    </source>
</evidence>
<feature type="transmembrane region" description="Helical" evidence="11">
    <location>
        <begin position="294"/>
        <end position="315"/>
    </location>
</feature>
<evidence type="ECO:0000256" key="4">
    <source>
        <dbReference type="ARBA" id="ARBA00022519"/>
    </source>
</evidence>
<evidence type="ECO:0000256" key="10">
    <source>
        <dbReference type="ARBA" id="ARBA00035686"/>
    </source>
</evidence>
<organism evidence="12 13">
    <name type="scientific">Paracoccus aminophilus JCM 7686</name>
    <dbReference type="NCBI Taxonomy" id="1367847"/>
    <lineage>
        <taxon>Bacteria</taxon>
        <taxon>Pseudomonadati</taxon>
        <taxon>Pseudomonadota</taxon>
        <taxon>Alphaproteobacteria</taxon>
        <taxon>Rhodobacterales</taxon>
        <taxon>Paracoccaceae</taxon>
        <taxon>Paracoccus</taxon>
    </lineage>
</organism>
<feature type="transmembrane region" description="Helical" evidence="11">
    <location>
        <begin position="56"/>
        <end position="76"/>
    </location>
</feature>
<dbReference type="OrthoDB" id="192433at2"/>
<keyword evidence="5 12" id="KW-0762">Sugar transport</keyword>
<protein>
    <recommendedName>
        <fullName evidence="10">Xylose transport system permease protein XylH</fullName>
    </recommendedName>
</protein>
<dbReference type="AlphaFoldDB" id="S5YYP8"/>
<keyword evidence="4" id="KW-0997">Cell inner membrane</keyword>
<sequence>MSDTTTPAAPATPAGGTFGFIRRNIREYGILFALVVIMLFFQIVTGGILFRPVNLTNLFLQNSHIVIMAVGMLLVIVAGHIDLSVGSVAAFVGAVAAYMIVKMGLPLPVVILGSLITGAIIGGLQGYWIAYWKIPSFIVTLAGMLVFRGLTMTLLQGTNIGPFPQEFQKIASGFIPDIFGVGKPNVLSLVLGWGAAIAILWLQIRSRKREEATGTADEPFAFFAVKNGLIFLALVWMTWTLANFRGLPNVFIVMAVLVALYAFISERMTVGRRIYAIGGNAKAAKLSGINSERVVFLTFVNMGMLAALAGVVVAARLNSATPKAGVGFELDVIAAVFIGGASMAGGVGTVIGAVVGAFIMGVMNNGMSILGIGIDTQQIIKGLVLLAAVIFDVANKQKS</sequence>
<feature type="transmembrane region" description="Helical" evidence="11">
    <location>
        <begin position="83"/>
        <end position="101"/>
    </location>
</feature>
<evidence type="ECO:0000256" key="7">
    <source>
        <dbReference type="ARBA" id="ARBA00022989"/>
    </source>
</evidence>
<evidence type="ECO:0000313" key="13">
    <source>
        <dbReference type="Proteomes" id="UP000015480"/>
    </source>
</evidence>
<feature type="transmembrane region" description="Helical" evidence="11">
    <location>
        <begin position="28"/>
        <end position="50"/>
    </location>
</feature>
<dbReference type="CDD" id="cd06579">
    <property type="entry name" value="TM_PBP1_transp_AraH_like"/>
    <property type="match status" value="1"/>
</dbReference>
<keyword evidence="2" id="KW-0813">Transport</keyword>
<dbReference type="Pfam" id="PF02653">
    <property type="entry name" value="BPD_transp_2"/>
    <property type="match status" value="1"/>
</dbReference>
<evidence type="ECO:0000256" key="8">
    <source>
        <dbReference type="ARBA" id="ARBA00023136"/>
    </source>
</evidence>
<dbReference type="KEGG" id="pami:JCM7686_3306"/>
<keyword evidence="13" id="KW-1185">Reference proteome</keyword>
<feature type="transmembrane region" description="Helical" evidence="11">
    <location>
        <begin position="107"/>
        <end position="130"/>
    </location>
</feature>
<feature type="transmembrane region" description="Helical" evidence="11">
    <location>
        <begin position="335"/>
        <end position="359"/>
    </location>
</feature>
<feature type="transmembrane region" description="Helical" evidence="11">
    <location>
        <begin position="186"/>
        <end position="204"/>
    </location>
</feature>
<evidence type="ECO:0000313" key="12">
    <source>
        <dbReference type="EMBL" id="AGT10341.1"/>
    </source>
</evidence>
<keyword evidence="7 11" id="KW-1133">Transmembrane helix</keyword>
<gene>
    <name evidence="12" type="ORF">JCM7686_3306</name>
</gene>
<evidence type="ECO:0000256" key="1">
    <source>
        <dbReference type="ARBA" id="ARBA00004651"/>
    </source>
</evidence>
<dbReference type="InterPro" id="IPR001851">
    <property type="entry name" value="ABC_transp_permease"/>
</dbReference>
<dbReference type="Proteomes" id="UP000015480">
    <property type="component" value="Chromosome"/>
</dbReference>
<feature type="transmembrane region" description="Helical" evidence="11">
    <location>
        <begin position="220"/>
        <end position="241"/>
    </location>
</feature>
<dbReference type="HOGENOM" id="CLU_028880_2_0_5"/>
<dbReference type="RefSeq" id="WP_020951977.1">
    <property type="nucleotide sequence ID" value="NC_022041.1"/>
</dbReference>
<dbReference type="PATRIC" id="fig|1367847.3.peg.3334"/>
<accession>S5YYP8</accession>
<dbReference type="STRING" id="1367847.JCM7686_3306"/>
<dbReference type="PANTHER" id="PTHR32196:SF32">
    <property type="entry name" value="XYLOSE TRANSPORT SYSTEM PERMEASE PROTEIN XYLH"/>
    <property type="match status" value="1"/>
</dbReference>
<dbReference type="PANTHER" id="PTHR32196">
    <property type="entry name" value="ABC TRANSPORTER PERMEASE PROTEIN YPHD-RELATED-RELATED"/>
    <property type="match status" value="1"/>
</dbReference>
<dbReference type="NCBIfam" id="NF040906">
    <property type="entry name" value="GguB"/>
    <property type="match status" value="1"/>
</dbReference>
<proteinExistence type="predicted"/>
<evidence type="ECO:0000256" key="3">
    <source>
        <dbReference type="ARBA" id="ARBA00022475"/>
    </source>
</evidence>
<keyword evidence="6 11" id="KW-0812">Transmembrane</keyword>
<feature type="transmembrane region" description="Helical" evidence="11">
    <location>
        <begin position="247"/>
        <end position="264"/>
    </location>
</feature>
<feature type="transmembrane region" description="Helical" evidence="11">
    <location>
        <begin position="137"/>
        <end position="155"/>
    </location>
</feature>
<keyword evidence="3" id="KW-1003">Cell membrane</keyword>
<evidence type="ECO:0000256" key="2">
    <source>
        <dbReference type="ARBA" id="ARBA00022448"/>
    </source>
</evidence>
<comment type="subcellular location">
    <subcellularLocation>
        <location evidence="1">Cell membrane</location>
        <topology evidence="1">Multi-pass membrane protein</topology>
    </subcellularLocation>
</comment>
<dbReference type="GO" id="GO:0005886">
    <property type="term" value="C:plasma membrane"/>
    <property type="evidence" value="ECO:0007669"/>
    <property type="project" value="UniProtKB-SubCell"/>
</dbReference>
<reference evidence="12 13" key="1">
    <citation type="journal article" date="2014" name="BMC Genomics">
        <title>Architecture and functions of a multipartite genome of the methylotrophic bacterium Paracoccus aminophilus JCM 7686, containing primary and secondary chromids.</title>
        <authorList>
            <person name="Dziewit L."/>
            <person name="Czarnecki J."/>
            <person name="Wibberg D."/>
            <person name="Radlinska M."/>
            <person name="Mrozek P."/>
            <person name="Szymczak M."/>
            <person name="Schluter A."/>
            <person name="Puhler A."/>
            <person name="Bartosik D."/>
        </authorList>
    </citation>
    <scope>NUCLEOTIDE SEQUENCE [LARGE SCALE GENOMIC DNA]</scope>
    <source>
        <strain evidence="12">JCM 7686</strain>
    </source>
</reference>
<evidence type="ECO:0000256" key="6">
    <source>
        <dbReference type="ARBA" id="ARBA00022692"/>
    </source>
</evidence>
<evidence type="ECO:0000256" key="9">
    <source>
        <dbReference type="ARBA" id="ARBA00035611"/>
    </source>
</evidence>
<name>S5YYP8_PARAH</name>